<dbReference type="EMBL" id="CP050468">
    <property type="protein sequence ID" value="UTZ28224.1"/>
    <property type="molecule type" value="Genomic_DNA"/>
</dbReference>
<dbReference type="AlphaFoldDB" id="A0AAE9SKT2"/>
<evidence type="ECO:0000313" key="6">
    <source>
        <dbReference type="EMBL" id="UTZ28224.1"/>
    </source>
</evidence>
<dbReference type="InterPro" id="IPR018660">
    <property type="entry name" value="MliC"/>
</dbReference>
<name>A0AAE9SKT2_9VIBR</name>
<keyword evidence="1" id="KW-0732">Signal</keyword>
<evidence type="ECO:0000256" key="4">
    <source>
        <dbReference type="ARBA" id="ARBA00023288"/>
    </source>
</evidence>
<keyword evidence="4" id="KW-0449">Lipoprotein</keyword>
<dbReference type="RefSeq" id="WP_005533088.1">
    <property type="nucleotide sequence ID" value="NZ_CP050468.1"/>
</dbReference>
<evidence type="ECO:0000256" key="1">
    <source>
        <dbReference type="ARBA" id="ARBA00022729"/>
    </source>
</evidence>
<keyword evidence="3" id="KW-0564">Palmitate</keyword>
<proteinExistence type="predicted"/>
<protein>
    <submittedName>
        <fullName evidence="6">Lysozyme inhibitor</fullName>
    </submittedName>
</protein>
<dbReference type="Pfam" id="PF09864">
    <property type="entry name" value="MliC"/>
    <property type="match status" value="1"/>
</dbReference>
<dbReference type="PROSITE" id="PS51257">
    <property type="entry name" value="PROKAR_LIPOPROTEIN"/>
    <property type="match status" value="1"/>
</dbReference>
<reference evidence="6" key="1">
    <citation type="submission" date="2020-03" db="EMBL/GenBank/DDBJ databases">
        <title>Five strains of Vibrio campbellii isolated from Mariana Trench.</title>
        <authorList>
            <person name="Liang J."/>
            <person name="Zhang X.-H."/>
        </authorList>
    </citation>
    <scope>NUCLEOTIDE SEQUENCE</scope>
    <source>
        <strain evidence="6">LJC014</strain>
    </source>
</reference>
<dbReference type="Proteomes" id="UP001058687">
    <property type="component" value="Chromosome 2"/>
</dbReference>
<accession>A0AAE9SKT2</accession>
<evidence type="ECO:0000313" key="7">
    <source>
        <dbReference type="Proteomes" id="UP001058687"/>
    </source>
</evidence>
<organism evidence="6 7">
    <name type="scientific">Vibrio campbellii</name>
    <dbReference type="NCBI Taxonomy" id="680"/>
    <lineage>
        <taxon>Bacteria</taxon>
        <taxon>Pseudomonadati</taxon>
        <taxon>Pseudomonadota</taxon>
        <taxon>Gammaproteobacteria</taxon>
        <taxon>Vibrionales</taxon>
        <taxon>Vibrionaceae</taxon>
        <taxon>Vibrio</taxon>
    </lineage>
</organism>
<gene>
    <name evidence="6" type="ORF">HB761_16005</name>
</gene>
<evidence type="ECO:0000256" key="3">
    <source>
        <dbReference type="ARBA" id="ARBA00023139"/>
    </source>
</evidence>
<dbReference type="Gene3D" id="2.40.128.200">
    <property type="match status" value="1"/>
</dbReference>
<dbReference type="SUPFAM" id="SSF141488">
    <property type="entry name" value="YdhA-like"/>
    <property type="match status" value="1"/>
</dbReference>
<dbReference type="InterPro" id="IPR036328">
    <property type="entry name" value="MliC_sf"/>
</dbReference>
<keyword evidence="2" id="KW-0472">Membrane</keyword>
<evidence type="ECO:0000256" key="2">
    <source>
        <dbReference type="ARBA" id="ARBA00023136"/>
    </source>
</evidence>
<evidence type="ECO:0000259" key="5">
    <source>
        <dbReference type="Pfam" id="PF09864"/>
    </source>
</evidence>
<feature type="domain" description="C-type lysozyme inhibitor" evidence="5">
    <location>
        <begin position="30"/>
        <end position="88"/>
    </location>
</feature>
<sequence length="102" mass="11307">MISLPAKITLTLGSLLVLGGCTSNVPEYQYQCDDGHQFAARFEQEKARITVDGARELELKQVRSASGVRYLSHDQMLVLHTKGDEAILIVNEISQSTCRITK</sequence>